<keyword evidence="1" id="KW-0472">Membrane</keyword>
<name>A0A432Z8U4_9GAMM</name>
<evidence type="ECO:0000313" key="2">
    <source>
        <dbReference type="EMBL" id="RUO74326.1"/>
    </source>
</evidence>
<dbReference type="STRING" id="1122124.GCA_000423165_00799"/>
<feature type="transmembrane region" description="Helical" evidence="1">
    <location>
        <begin position="182"/>
        <end position="201"/>
    </location>
</feature>
<evidence type="ECO:0000313" key="3">
    <source>
        <dbReference type="Proteomes" id="UP000287022"/>
    </source>
</evidence>
<accession>A0A432Z8U4</accession>
<gene>
    <name evidence="2" type="ORF">CWI80_03000</name>
</gene>
<keyword evidence="1" id="KW-0812">Transmembrane</keyword>
<dbReference type="EMBL" id="PIQE01000001">
    <property type="protein sequence ID" value="RUO74326.1"/>
    <property type="molecule type" value="Genomic_DNA"/>
</dbReference>
<evidence type="ECO:0000256" key="1">
    <source>
        <dbReference type="SAM" id="Phobius"/>
    </source>
</evidence>
<organism evidence="2 3">
    <name type="scientific">Pseudidiomarina sediminum</name>
    <dbReference type="NCBI Taxonomy" id="431675"/>
    <lineage>
        <taxon>Bacteria</taxon>
        <taxon>Pseudomonadati</taxon>
        <taxon>Pseudomonadota</taxon>
        <taxon>Gammaproteobacteria</taxon>
        <taxon>Alteromonadales</taxon>
        <taxon>Idiomarinaceae</taxon>
        <taxon>Pseudidiomarina</taxon>
    </lineage>
</organism>
<dbReference type="Proteomes" id="UP000287022">
    <property type="component" value="Unassembled WGS sequence"/>
</dbReference>
<comment type="caution">
    <text evidence="2">The sequence shown here is derived from an EMBL/GenBank/DDBJ whole genome shotgun (WGS) entry which is preliminary data.</text>
</comment>
<keyword evidence="1" id="KW-1133">Transmembrane helix</keyword>
<dbReference type="RefSeq" id="WP_026861815.1">
    <property type="nucleotide sequence ID" value="NZ_PIQE01000001.1"/>
</dbReference>
<keyword evidence="3" id="KW-1185">Reference proteome</keyword>
<dbReference type="AlphaFoldDB" id="A0A432Z8U4"/>
<sequence length="398" mass="45177">MNGLVIGAWRQHCARVAEVDAALRQARTLGMKNYAVMRHGKMYWLACSAQANHRGARDVANVVRQFYAKVACGVYFAEWHEQTLCVAWRGEHLVHCGLWPITSPQACQRASLFAQLEAVLSQGCVVLLARDMAKAWQEYCQQQHPRWQVRVEQPGLAELPTPKKAYLQALSQRPGWQQRQRLMLALLLILSSASLVTWWFWPAPVVSEPVGGQQRASYTPAGSRTGLLTELPTLLRGFEHLAGWRWQSAELRGQQLVVVFTASYGRLEELIAQVPSYWQVQGQGKTVQLLYRDEVSQAFQAAPEQEVFNWSERYQALFPQLVLRSVVGQQDTHFQWQDYQLQLPSTSLPELQRLAATLDAPHLRLLTLKLKPAQRSLAAELVVRVYRHLPPSLQGASR</sequence>
<protein>
    <submittedName>
        <fullName evidence="2">Uncharacterized protein</fullName>
    </submittedName>
</protein>
<proteinExistence type="predicted"/>
<reference evidence="3" key="1">
    <citation type="journal article" date="2018" name="Front. Microbiol.">
        <title>Genome-Based Analysis Reveals the Taxonomy and Diversity of the Family Idiomarinaceae.</title>
        <authorList>
            <person name="Liu Y."/>
            <person name="Lai Q."/>
            <person name="Shao Z."/>
        </authorList>
    </citation>
    <scope>NUCLEOTIDE SEQUENCE [LARGE SCALE GENOMIC DNA]</scope>
    <source>
        <strain evidence="3">c121</strain>
    </source>
</reference>